<feature type="region of interest" description="Disordered" evidence="1">
    <location>
        <begin position="154"/>
        <end position="200"/>
    </location>
</feature>
<keyword evidence="3" id="KW-1185">Reference proteome</keyword>
<keyword evidence="2" id="KW-0808">Transferase</keyword>
<dbReference type="RefSeq" id="XP_028865478.1">
    <property type="nucleotide sequence ID" value="XM_029009645.1"/>
</dbReference>
<dbReference type="AlphaFoldDB" id="A0A2H6K8B3"/>
<accession>A0A2H6K8B3</accession>
<organism evidence="2 3">
    <name type="scientific">Babesia ovata</name>
    <dbReference type="NCBI Taxonomy" id="189622"/>
    <lineage>
        <taxon>Eukaryota</taxon>
        <taxon>Sar</taxon>
        <taxon>Alveolata</taxon>
        <taxon>Apicomplexa</taxon>
        <taxon>Aconoidasida</taxon>
        <taxon>Piroplasmida</taxon>
        <taxon>Babesiidae</taxon>
        <taxon>Babesia</taxon>
    </lineage>
</organism>
<dbReference type="GO" id="GO:0016301">
    <property type="term" value="F:kinase activity"/>
    <property type="evidence" value="ECO:0007669"/>
    <property type="project" value="UniProtKB-KW"/>
</dbReference>
<dbReference type="EMBL" id="BDSA01000001">
    <property type="protein sequence ID" value="GBE59235.1"/>
    <property type="molecule type" value="Genomic_DNA"/>
</dbReference>
<reference evidence="2 3" key="1">
    <citation type="journal article" date="2017" name="BMC Genomics">
        <title>Whole-genome assembly of Babesia ovata and comparative genomics between closely related pathogens.</title>
        <authorList>
            <person name="Yamagishi J."/>
            <person name="Asada M."/>
            <person name="Hakimi H."/>
            <person name="Tanaka T.Q."/>
            <person name="Sugimoto C."/>
            <person name="Kawazu S."/>
        </authorList>
    </citation>
    <scope>NUCLEOTIDE SEQUENCE [LARGE SCALE GENOMIC DNA]</scope>
    <source>
        <strain evidence="2 3">Miyake</strain>
    </source>
</reference>
<evidence type="ECO:0000256" key="1">
    <source>
        <dbReference type="SAM" id="MobiDB-lite"/>
    </source>
</evidence>
<sequence>MDCSFLFGSQSITRLICAAIAYIGFSRFEKAECVGVKDAPASEILVSPQSVLPMNSLVSNIEVTKQRAPIIEECRIDADLAFNPATVGGKETLQRLHADEIAAIQAPMDQGVVRELNDRNALDFMQMVLNEHLPRKEFWLCWFRSRLRSITETSETPPTHTVVPPGDKFISPTGPSTGKNIRGAHDSDTPDTSTGVCQDAKASSVAESSLDDISRARRIWLFVTGLYATAKTMVFRDSKATDIPRPSLRSHLATFGRAVAGKVGRGVVSTVSTVSTVLGFNDTPFINMKHTIMQLFSPELKVKEEPEEPTHAALEEECFLEKMARLNAFYHHDIANRPIYADRSSFYGPLPKALNVTEAQAPFETARCRNAAHYVVVSSGHYATLSLYTLFAVMFLI</sequence>
<comment type="caution">
    <text evidence="2">The sequence shown here is derived from an EMBL/GenBank/DDBJ whole genome shotgun (WGS) entry which is preliminary data.</text>
</comment>
<name>A0A2H6K8B3_9APIC</name>
<dbReference type="Proteomes" id="UP000236319">
    <property type="component" value="Unassembled WGS sequence"/>
</dbReference>
<proteinExistence type="predicted"/>
<dbReference type="VEuPathDB" id="PiroplasmaDB:BOVATA_007280"/>
<evidence type="ECO:0000313" key="2">
    <source>
        <dbReference type="EMBL" id="GBE59235.1"/>
    </source>
</evidence>
<evidence type="ECO:0000313" key="3">
    <source>
        <dbReference type="Proteomes" id="UP000236319"/>
    </source>
</evidence>
<dbReference type="GeneID" id="39873005"/>
<gene>
    <name evidence="2" type="ORF">BOVATA_007280</name>
</gene>
<dbReference type="OrthoDB" id="365964at2759"/>
<keyword evidence="2" id="KW-0418">Kinase</keyword>
<protein>
    <submittedName>
        <fullName evidence="2">DNA-dependent kinase catalytic subunit-like protein, putative</fullName>
    </submittedName>
</protein>